<gene>
    <name evidence="1" type="ORF">V8G54_000637</name>
</gene>
<dbReference type="EMBL" id="CP144700">
    <property type="protein sequence ID" value="WVZ22093.1"/>
    <property type="molecule type" value="Genomic_DNA"/>
</dbReference>
<dbReference type="Proteomes" id="UP001374535">
    <property type="component" value="Chromosome 1"/>
</dbReference>
<name>A0AAQ3P5T6_VIGMU</name>
<dbReference type="AlphaFoldDB" id="A0AAQ3P5T6"/>
<sequence>MIFVVDVSPRVIVDPEDIFFPPEQQSPVGIDLGELFLNPSPLDACFGNESSNAQIPFLDTDDEDEFVNSIWVDDEELVINEERRHCFVNRSTQPKSLRRVYNASSGTDAKVVSNLVKINCSNSK</sequence>
<accession>A0AAQ3P5T6</accession>
<keyword evidence="2" id="KW-1185">Reference proteome</keyword>
<protein>
    <submittedName>
        <fullName evidence="1">Uncharacterized protein</fullName>
    </submittedName>
</protein>
<evidence type="ECO:0000313" key="2">
    <source>
        <dbReference type="Proteomes" id="UP001374535"/>
    </source>
</evidence>
<evidence type="ECO:0000313" key="1">
    <source>
        <dbReference type="EMBL" id="WVZ22093.1"/>
    </source>
</evidence>
<organism evidence="1 2">
    <name type="scientific">Vigna mungo</name>
    <name type="common">Black gram</name>
    <name type="synonym">Phaseolus mungo</name>
    <dbReference type="NCBI Taxonomy" id="3915"/>
    <lineage>
        <taxon>Eukaryota</taxon>
        <taxon>Viridiplantae</taxon>
        <taxon>Streptophyta</taxon>
        <taxon>Embryophyta</taxon>
        <taxon>Tracheophyta</taxon>
        <taxon>Spermatophyta</taxon>
        <taxon>Magnoliopsida</taxon>
        <taxon>eudicotyledons</taxon>
        <taxon>Gunneridae</taxon>
        <taxon>Pentapetalae</taxon>
        <taxon>rosids</taxon>
        <taxon>fabids</taxon>
        <taxon>Fabales</taxon>
        <taxon>Fabaceae</taxon>
        <taxon>Papilionoideae</taxon>
        <taxon>50 kb inversion clade</taxon>
        <taxon>NPAAA clade</taxon>
        <taxon>indigoferoid/millettioid clade</taxon>
        <taxon>Phaseoleae</taxon>
        <taxon>Vigna</taxon>
    </lineage>
</organism>
<proteinExistence type="predicted"/>
<reference evidence="1 2" key="1">
    <citation type="journal article" date="2023" name="Life. Sci Alliance">
        <title>Evolutionary insights into 3D genome organization and epigenetic landscape of Vigna mungo.</title>
        <authorList>
            <person name="Junaid A."/>
            <person name="Singh B."/>
            <person name="Bhatia S."/>
        </authorList>
    </citation>
    <scope>NUCLEOTIDE SEQUENCE [LARGE SCALE GENOMIC DNA]</scope>
    <source>
        <strain evidence="1">Urdbean</strain>
    </source>
</reference>